<dbReference type="AlphaFoldDB" id="A0A2U3BBQ6"/>
<accession>A0A2U3BBQ6</accession>
<dbReference type="EMBL" id="QFWT01000002">
    <property type="protein sequence ID" value="PWI34220.1"/>
    <property type="molecule type" value="Genomic_DNA"/>
</dbReference>
<dbReference type="Proteomes" id="UP000245362">
    <property type="component" value="Unassembled WGS sequence"/>
</dbReference>
<evidence type="ECO:0000313" key="3">
    <source>
        <dbReference type="Proteomes" id="UP000245362"/>
    </source>
</evidence>
<keyword evidence="1" id="KW-0472">Membrane</keyword>
<gene>
    <name evidence="2" type="ORF">DI392_03635</name>
</gene>
<dbReference type="RefSeq" id="WP_109318558.1">
    <property type="nucleotide sequence ID" value="NZ_QFWT01000002.1"/>
</dbReference>
<keyword evidence="1" id="KW-1133">Transmembrane helix</keyword>
<organism evidence="2 3">
    <name type="scientific">Vibrio albus</name>
    <dbReference type="NCBI Taxonomy" id="2200953"/>
    <lineage>
        <taxon>Bacteria</taxon>
        <taxon>Pseudomonadati</taxon>
        <taxon>Pseudomonadota</taxon>
        <taxon>Gammaproteobacteria</taxon>
        <taxon>Vibrionales</taxon>
        <taxon>Vibrionaceae</taxon>
        <taxon>Vibrio</taxon>
    </lineage>
</organism>
<protein>
    <submittedName>
        <fullName evidence="2">Flp family type IVb pilin</fullName>
    </submittedName>
</protein>
<sequence length="63" mass="6865">MSIYSKIKLNLKKFRDDQYGVTVIEYAVIAVAIATLVTYIFGPGGSLMGVLVDAINTMFESTS</sequence>
<keyword evidence="1" id="KW-0812">Transmembrane</keyword>
<evidence type="ECO:0000313" key="2">
    <source>
        <dbReference type="EMBL" id="PWI34220.1"/>
    </source>
</evidence>
<evidence type="ECO:0000256" key="1">
    <source>
        <dbReference type="SAM" id="Phobius"/>
    </source>
</evidence>
<reference evidence="2 3" key="1">
    <citation type="submission" date="2018-05" db="EMBL/GenBank/DDBJ databases">
        <title>Vibrio limimaris sp. nov., isolated from marine sediment.</title>
        <authorList>
            <person name="Li C.-M."/>
        </authorList>
    </citation>
    <scope>NUCLEOTIDE SEQUENCE [LARGE SCALE GENOMIC DNA]</scope>
    <source>
        <strain evidence="2 3">E4404</strain>
    </source>
</reference>
<dbReference type="InterPro" id="IPR007047">
    <property type="entry name" value="Flp_Fap"/>
</dbReference>
<dbReference type="Pfam" id="PF04964">
    <property type="entry name" value="Flp_Fap"/>
    <property type="match status" value="1"/>
</dbReference>
<comment type="caution">
    <text evidence="2">The sequence shown here is derived from an EMBL/GenBank/DDBJ whole genome shotgun (WGS) entry which is preliminary data.</text>
</comment>
<feature type="transmembrane region" description="Helical" evidence="1">
    <location>
        <begin position="21"/>
        <end position="41"/>
    </location>
</feature>
<proteinExistence type="predicted"/>
<keyword evidence="3" id="KW-1185">Reference proteome</keyword>
<name>A0A2U3BBQ6_9VIBR</name>